<accession>A0A8S2P0K2</accession>
<evidence type="ECO:0000259" key="3">
    <source>
        <dbReference type="PROSITE" id="PS50873"/>
    </source>
</evidence>
<feature type="domain" description="Plant heme peroxidase family profile" evidence="3">
    <location>
        <begin position="105"/>
        <end position="297"/>
    </location>
</feature>
<dbReference type="EMBL" id="CAJOBA010036792">
    <property type="protein sequence ID" value="CAF4029738.1"/>
    <property type="molecule type" value="Genomic_DNA"/>
</dbReference>
<sequence length="297" mass="32983">MGTTVCGAQSISQVTTPDNVKRKVSLVNGTINTSSAKTSIDYNAVANAISALIPDPTTKDGYGPLFVRLARHSCATYSKTDNSGGSNGAFTPRQRLGQIKQDFPLISYADLYVLCGVVAISQMGGPKVPFRPGRVDIDPNNLIIVQQANRFPLPEDSKETMHAKFRLMGFGKKEMVTLLDAYCLGRCYTDRSGFDGPWVDHPTKFTNEYFKELIENGWKPAVVPETGKRQFEAFPKGEKLMMLPTDMHLVDDSTTREFVELYANNEQKIFDDFTHAFGRLLEFGVPGIDRNAIPYTF</sequence>
<reference evidence="5" key="1">
    <citation type="submission" date="2021-02" db="EMBL/GenBank/DDBJ databases">
        <authorList>
            <person name="Nowell W R."/>
        </authorList>
    </citation>
    <scope>NUCLEOTIDE SEQUENCE</scope>
</reference>
<dbReference type="GO" id="GO:0042744">
    <property type="term" value="P:hydrogen peroxide catabolic process"/>
    <property type="evidence" value="ECO:0007669"/>
    <property type="project" value="TreeGrafter"/>
</dbReference>
<dbReference type="Proteomes" id="UP000682733">
    <property type="component" value="Unassembled WGS sequence"/>
</dbReference>
<keyword evidence="1" id="KW-0560">Oxidoreductase</keyword>
<dbReference type="PRINTS" id="PR00458">
    <property type="entry name" value="PEROXIDASE"/>
</dbReference>
<evidence type="ECO:0000313" key="5">
    <source>
        <dbReference type="EMBL" id="CAF4029738.1"/>
    </source>
</evidence>
<organism evidence="5 6">
    <name type="scientific">Didymodactylos carnosus</name>
    <dbReference type="NCBI Taxonomy" id="1234261"/>
    <lineage>
        <taxon>Eukaryota</taxon>
        <taxon>Metazoa</taxon>
        <taxon>Spiralia</taxon>
        <taxon>Gnathifera</taxon>
        <taxon>Rotifera</taxon>
        <taxon>Eurotatoria</taxon>
        <taxon>Bdelloidea</taxon>
        <taxon>Philodinida</taxon>
        <taxon>Philodinidae</taxon>
        <taxon>Didymodactylos</taxon>
    </lineage>
</organism>
<evidence type="ECO:0000313" key="6">
    <source>
        <dbReference type="Proteomes" id="UP000682733"/>
    </source>
</evidence>
<dbReference type="Proteomes" id="UP000677228">
    <property type="component" value="Unassembled WGS sequence"/>
</dbReference>
<dbReference type="InterPro" id="IPR002207">
    <property type="entry name" value="Peroxidase_I"/>
</dbReference>
<dbReference type="InterPro" id="IPR044831">
    <property type="entry name" value="Ccp1-like"/>
</dbReference>
<evidence type="ECO:0000256" key="1">
    <source>
        <dbReference type="ARBA" id="ARBA00023002"/>
    </source>
</evidence>
<dbReference type="GO" id="GO:0034599">
    <property type="term" value="P:cellular response to oxidative stress"/>
    <property type="evidence" value="ECO:0007669"/>
    <property type="project" value="InterPro"/>
</dbReference>
<comment type="similarity">
    <text evidence="2">Belongs to the peroxidase family.</text>
</comment>
<gene>
    <name evidence="4" type="ORF">OVA965_LOCUS24945</name>
    <name evidence="5" type="ORF">TMI583_LOCUS25670</name>
</gene>
<dbReference type="SUPFAM" id="SSF48113">
    <property type="entry name" value="Heme-dependent peroxidases"/>
    <property type="match status" value="1"/>
</dbReference>
<dbReference type="GO" id="GO:0020037">
    <property type="term" value="F:heme binding"/>
    <property type="evidence" value="ECO:0007669"/>
    <property type="project" value="InterPro"/>
</dbReference>
<evidence type="ECO:0000313" key="4">
    <source>
        <dbReference type="EMBL" id="CAF1221633.1"/>
    </source>
</evidence>
<dbReference type="InterPro" id="IPR002016">
    <property type="entry name" value="Haem_peroxidase"/>
</dbReference>
<dbReference type="PANTHER" id="PTHR31356">
    <property type="entry name" value="THYLAKOID LUMENAL 29 KDA PROTEIN, CHLOROPLASTIC-RELATED"/>
    <property type="match status" value="1"/>
</dbReference>
<protein>
    <recommendedName>
        <fullName evidence="3">Plant heme peroxidase family profile domain-containing protein</fullName>
    </recommendedName>
</protein>
<dbReference type="PROSITE" id="PS50873">
    <property type="entry name" value="PEROXIDASE_4"/>
    <property type="match status" value="1"/>
</dbReference>
<proteinExistence type="inferred from homology"/>
<dbReference type="Pfam" id="PF00141">
    <property type="entry name" value="peroxidase"/>
    <property type="match status" value="1"/>
</dbReference>
<evidence type="ECO:0000256" key="2">
    <source>
        <dbReference type="RuleBase" id="RU004241"/>
    </source>
</evidence>
<dbReference type="AlphaFoldDB" id="A0A8S2P0K2"/>
<name>A0A8S2P0K2_9BILA</name>
<dbReference type="GO" id="GO:0000302">
    <property type="term" value="P:response to reactive oxygen species"/>
    <property type="evidence" value="ECO:0007669"/>
    <property type="project" value="TreeGrafter"/>
</dbReference>
<dbReference type="Gene3D" id="1.10.520.10">
    <property type="match status" value="1"/>
</dbReference>
<dbReference type="PANTHER" id="PTHR31356:SF66">
    <property type="entry name" value="CATALASE-PEROXIDASE"/>
    <property type="match status" value="1"/>
</dbReference>
<dbReference type="GO" id="GO:0004601">
    <property type="term" value="F:peroxidase activity"/>
    <property type="evidence" value="ECO:0007669"/>
    <property type="project" value="InterPro"/>
</dbReference>
<dbReference type="PRINTS" id="PR00459">
    <property type="entry name" value="ASPEROXIDASE"/>
</dbReference>
<dbReference type="EMBL" id="CAJNOK010015251">
    <property type="protein sequence ID" value="CAF1221633.1"/>
    <property type="molecule type" value="Genomic_DNA"/>
</dbReference>
<comment type="caution">
    <text evidence="5">The sequence shown here is derived from an EMBL/GenBank/DDBJ whole genome shotgun (WGS) entry which is preliminary data.</text>
</comment>
<dbReference type="Gene3D" id="1.10.420.10">
    <property type="entry name" value="Peroxidase, domain 2"/>
    <property type="match status" value="1"/>
</dbReference>
<dbReference type="InterPro" id="IPR010255">
    <property type="entry name" value="Haem_peroxidase_sf"/>
</dbReference>